<keyword evidence="2 5" id="KW-0378">Hydrolase</keyword>
<dbReference type="GO" id="GO:0004301">
    <property type="term" value="F:epoxide hydrolase activity"/>
    <property type="evidence" value="ECO:0007669"/>
    <property type="project" value="TreeGrafter"/>
</dbReference>
<dbReference type="STRING" id="1306861.A0A4U6XB04"/>
<name>A0A4U6XB04_9PEZI</name>
<dbReference type="OrthoDB" id="7130006at2759"/>
<dbReference type="SUPFAM" id="SSF53474">
    <property type="entry name" value="alpha/beta-Hydrolases"/>
    <property type="match status" value="1"/>
</dbReference>
<dbReference type="InterPro" id="IPR029058">
    <property type="entry name" value="AB_hydrolase_fold"/>
</dbReference>
<feature type="active site" description="Proton donor" evidence="3">
    <location>
        <position position="320"/>
    </location>
</feature>
<gene>
    <name evidence="5" type="ORF">CTA1_11251</name>
</gene>
<evidence type="ECO:0000313" key="5">
    <source>
        <dbReference type="EMBL" id="TKW52725.1"/>
    </source>
</evidence>
<feature type="domain" description="Epoxide hydrolase N-terminal" evidence="4">
    <location>
        <begin position="17"/>
        <end position="128"/>
    </location>
</feature>
<comment type="caution">
    <text evidence="5">The sequence shown here is derived from an EMBL/GenBank/DDBJ whole genome shotgun (WGS) entry which is preliminary data.</text>
</comment>
<feature type="active site" description="Proton acceptor" evidence="3">
    <location>
        <position position="378"/>
    </location>
</feature>
<dbReference type="PRINTS" id="PR00412">
    <property type="entry name" value="EPOXHYDRLASE"/>
</dbReference>
<proteinExistence type="inferred from homology"/>
<comment type="similarity">
    <text evidence="1">Belongs to the peptidase S33 family.</text>
</comment>
<dbReference type="EMBL" id="PJEX01000224">
    <property type="protein sequence ID" value="TKW52725.1"/>
    <property type="molecule type" value="Genomic_DNA"/>
</dbReference>
<sequence>MAHAYGKLPAGVLKTPKEFTLRVPDQDVDEFKQLLKLSKIGPETWYSKQEGGRFGITRQWLIDAKEAWLKHDWRRQEDRINSFPNFKARIDNTDLGAVDIHFTALFSNRKDALPVIFMHGWPGSFLEFLPMLDLLVSKYTPDTLPYHVIVPSLPGYGLSADAVPLDKEADLAAVTAAFHQLMLDLGFGGGYAAQGGDVGSFTARLLSEYKECKAFHVNMFFPDETYSAGSTDELSPQDVERLQRGGDWGSTGNAYALEHGTRPATIGLALSASPLSLLAWVGEKYLEWPDKRYPLQLETILEMISLYWFTSTVPRSLYPYRPLAESIITGKAMPIPTSRETPFGYSAFYEELSYMPKPWAQKAYPNLSFHRTHDKGGHFAALEQPELFLQDIEDFFASVQVQV</sequence>
<dbReference type="Gene3D" id="3.40.50.1820">
    <property type="entry name" value="alpha/beta hydrolase"/>
    <property type="match status" value="1"/>
</dbReference>
<organism evidence="5 6">
    <name type="scientific">Colletotrichum tanaceti</name>
    <dbReference type="NCBI Taxonomy" id="1306861"/>
    <lineage>
        <taxon>Eukaryota</taxon>
        <taxon>Fungi</taxon>
        <taxon>Dikarya</taxon>
        <taxon>Ascomycota</taxon>
        <taxon>Pezizomycotina</taxon>
        <taxon>Sordariomycetes</taxon>
        <taxon>Hypocreomycetidae</taxon>
        <taxon>Glomerellales</taxon>
        <taxon>Glomerellaceae</taxon>
        <taxon>Colletotrichum</taxon>
        <taxon>Colletotrichum destructivum species complex</taxon>
    </lineage>
</organism>
<evidence type="ECO:0000256" key="3">
    <source>
        <dbReference type="PIRSR" id="PIRSR001112-1"/>
    </source>
</evidence>
<dbReference type="Pfam" id="PF06441">
    <property type="entry name" value="EHN"/>
    <property type="match status" value="1"/>
</dbReference>
<evidence type="ECO:0000256" key="1">
    <source>
        <dbReference type="ARBA" id="ARBA00010088"/>
    </source>
</evidence>
<dbReference type="PIRSF" id="PIRSF001112">
    <property type="entry name" value="Epoxide_hydrolase"/>
    <property type="match status" value="1"/>
</dbReference>
<dbReference type="GO" id="GO:0097176">
    <property type="term" value="P:epoxide metabolic process"/>
    <property type="evidence" value="ECO:0007669"/>
    <property type="project" value="TreeGrafter"/>
</dbReference>
<evidence type="ECO:0000259" key="4">
    <source>
        <dbReference type="Pfam" id="PF06441"/>
    </source>
</evidence>
<dbReference type="InterPro" id="IPR016292">
    <property type="entry name" value="Epoxide_hydrolase"/>
</dbReference>
<dbReference type="PANTHER" id="PTHR21661">
    <property type="entry name" value="EPOXIDE HYDROLASE 1-RELATED"/>
    <property type="match status" value="1"/>
</dbReference>
<dbReference type="PANTHER" id="PTHR21661:SF39">
    <property type="entry name" value="HYDROLASE, PUTATIVE (AFU_ORTHOLOGUE AFUA_3G08960)-RELATED"/>
    <property type="match status" value="1"/>
</dbReference>
<dbReference type="InterPro" id="IPR000639">
    <property type="entry name" value="Epox_hydrolase-like"/>
</dbReference>
<dbReference type="InterPro" id="IPR010497">
    <property type="entry name" value="Epoxide_hydro_N"/>
</dbReference>
<dbReference type="Proteomes" id="UP000310108">
    <property type="component" value="Unassembled WGS sequence"/>
</dbReference>
<reference evidence="5 6" key="1">
    <citation type="journal article" date="2019" name="PLoS ONE">
        <title>Comparative genome analysis indicates high evolutionary potential of pathogenicity genes in Colletotrichum tanaceti.</title>
        <authorList>
            <person name="Lelwala R.V."/>
            <person name="Korhonen P.K."/>
            <person name="Young N.D."/>
            <person name="Scott J.B."/>
            <person name="Ades P.A."/>
            <person name="Gasser R.B."/>
            <person name="Taylor P.W.J."/>
        </authorList>
    </citation>
    <scope>NUCLEOTIDE SEQUENCE [LARGE SCALE GENOMIC DNA]</scope>
    <source>
        <strain evidence="5">BRIP57314</strain>
    </source>
</reference>
<keyword evidence="6" id="KW-1185">Reference proteome</keyword>
<accession>A0A4U6XB04</accession>
<feature type="active site" description="Nucleophile" evidence="3">
    <location>
        <position position="197"/>
    </location>
</feature>
<evidence type="ECO:0000256" key="2">
    <source>
        <dbReference type="ARBA" id="ARBA00022801"/>
    </source>
</evidence>
<evidence type="ECO:0000313" key="6">
    <source>
        <dbReference type="Proteomes" id="UP000310108"/>
    </source>
</evidence>
<dbReference type="AlphaFoldDB" id="A0A4U6XB04"/>
<protein>
    <submittedName>
        <fullName evidence="5">Putative epoxide hydrolase</fullName>
    </submittedName>
</protein>